<dbReference type="SUPFAM" id="SSF52058">
    <property type="entry name" value="L domain-like"/>
    <property type="match status" value="1"/>
</dbReference>
<dbReference type="Pfam" id="PF13855">
    <property type="entry name" value="LRR_8"/>
    <property type="match status" value="2"/>
</dbReference>
<dbReference type="PANTHER" id="PTHR24373:SF275">
    <property type="entry name" value="TIR DOMAIN-CONTAINING PROTEIN"/>
    <property type="match status" value="1"/>
</dbReference>
<name>A0A6J8AG68_MYTCO</name>
<dbReference type="InterPro" id="IPR001611">
    <property type="entry name" value="Leu-rich_rpt"/>
</dbReference>
<dbReference type="InterPro" id="IPR003591">
    <property type="entry name" value="Leu-rich_rpt_typical-subtyp"/>
</dbReference>
<reference evidence="5 6" key="1">
    <citation type="submission" date="2020-06" db="EMBL/GenBank/DDBJ databases">
        <authorList>
            <person name="Li R."/>
            <person name="Bekaert M."/>
        </authorList>
    </citation>
    <scope>NUCLEOTIDE SEQUENCE [LARGE SCALE GENOMIC DNA]</scope>
    <source>
        <strain evidence="6">wild</strain>
    </source>
</reference>
<dbReference type="SMART" id="SM00082">
    <property type="entry name" value="LRRCT"/>
    <property type="match status" value="1"/>
</dbReference>
<dbReference type="InterPro" id="IPR000483">
    <property type="entry name" value="Cys-rich_flank_reg_C"/>
</dbReference>
<evidence type="ECO:0000256" key="2">
    <source>
        <dbReference type="ARBA" id="ARBA00022729"/>
    </source>
</evidence>
<keyword evidence="6" id="KW-1185">Reference proteome</keyword>
<dbReference type="InterPro" id="IPR050328">
    <property type="entry name" value="Dev_Immune_Receptor"/>
</dbReference>
<dbReference type="OrthoDB" id="6069546at2759"/>
<dbReference type="SMART" id="SM00369">
    <property type="entry name" value="LRR_TYP"/>
    <property type="match status" value="6"/>
</dbReference>
<keyword evidence="2" id="KW-0732">Signal</keyword>
<dbReference type="EMBL" id="CACVKT020001341">
    <property type="protein sequence ID" value="CAC5366656.1"/>
    <property type="molecule type" value="Genomic_DNA"/>
</dbReference>
<dbReference type="PROSITE" id="PS51450">
    <property type="entry name" value="LRR"/>
    <property type="match status" value="1"/>
</dbReference>
<dbReference type="PANTHER" id="PTHR24373">
    <property type="entry name" value="SLIT RELATED LEUCINE-RICH REPEAT NEURONAL PROTEIN"/>
    <property type="match status" value="1"/>
</dbReference>
<evidence type="ECO:0000259" key="4">
    <source>
        <dbReference type="SMART" id="SM00082"/>
    </source>
</evidence>
<protein>
    <recommendedName>
        <fullName evidence="4">LRRCT domain-containing protein</fullName>
    </recommendedName>
</protein>
<accession>A0A6J8AG68</accession>
<evidence type="ECO:0000313" key="5">
    <source>
        <dbReference type="EMBL" id="CAC5366656.1"/>
    </source>
</evidence>
<dbReference type="AlphaFoldDB" id="A0A6J8AG68"/>
<evidence type="ECO:0000256" key="1">
    <source>
        <dbReference type="ARBA" id="ARBA00022614"/>
    </source>
</evidence>
<feature type="domain" description="LRRCT" evidence="4">
    <location>
        <begin position="298"/>
        <end position="354"/>
    </location>
</feature>
<gene>
    <name evidence="5" type="ORF">MCOR_6852</name>
</gene>
<sequence length="530" mass="61532">MDMFYYLSGANIALSLRNNLFHKLNSSLFLPIANLRKLQVEENEIVYVDFNGLMTTGFLDLSNNNIYAIPNFCNNSDETFVSHLKYLSLAYNAIRKISKESFKCLVNLDYLIMDGNRFRSLDNNAFALLHNLRKLVIGDNQQLKDITAFAFNSSSLQVLHLYRNNFRYSKKKYKEKRFNPQTIFQTIPNLKEVDLSHNYLNEYAIVRELFASTRHIHKLTLVSSDITTIPEELLRNMPHIESLNLQGNEIERWNVSLFENSPSMRELYLDGNNIHVVNETSFPANLLKSLEVLELSGNQYPCTCEIKWFLDTIRSTNFSTKMQENWPSRYTCYYPEHLRLTLLADYLPTVAECNSLNIRLSVNNCPAAQYENFGITIIRNYHCCKCDNKEKNTKQSGNEPEASKFALVKEQDICRHDNNPLLLFLSEVAKNLIKNFKRPVCVGSLHLSKEEVNRFLLDNFSDLNIDAYFETLKSKSENNIFLPAVWYNATFSSTFGRKPDTSKAWLNTYLFFVPANFDSNHWVLIVIKPK</sequence>
<evidence type="ECO:0000313" key="6">
    <source>
        <dbReference type="Proteomes" id="UP000507470"/>
    </source>
</evidence>
<dbReference type="Gene3D" id="3.80.10.10">
    <property type="entry name" value="Ribonuclease Inhibitor"/>
    <property type="match status" value="2"/>
</dbReference>
<organism evidence="5 6">
    <name type="scientific">Mytilus coruscus</name>
    <name type="common">Sea mussel</name>
    <dbReference type="NCBI Taxonomy" id="42192"/>
    <lineage>
        <taxon>Eukaryota</taxon>
        <taxon>Metazoa</taxon>
        <taxon>Spiralia</taxon>
        <taxon>Lophotrochozoa</taxon>
        <taxon>Mollusca</taxon>
        <taxon>Bivalvia</taxon>
        <taxon>Autobranchia</taxon>
        <taxon>Pteriomorphia</taxon>
        <taxon>Mytilida</taxon>
        <taxon>Mytiloidea</taxon>
        <taxon>Mytilidae</taxon>
        <taxon>Mytilinae</taxon>
        <taxon>Mytilus</taxon>
    </lineage>
</organism>
<dbReference type="InterPro" id="IPR032675">
    <property type="entry name" value="LRR_dom_sf"/>
</dbReference>
<dbReference type="Proteomes" id="UP000507470">
    <property type="component" value="Unassembled WGS sequence"/>
</dbReference>
<proteinExistence type="predicted"/>
<keyword evidence="1" id="KW-0433">Leucine-rich repeat</keyword>
<keyword evidence="3" id="KW-0677">Repeat</keyword>
<evidence type="ECO:0000256" key="3">
    <source>
        <dbReference type="ARBA" id="ARBA00022737"/>
    </source>
</evidence>